<dbReference type="Pfam" id="PF01557">
    <property type="entry name" value="FAA_hydrolase"/>
    <property type="match status" value="1"/>
</dbReference>
<dbReference type="PANTHER" id="PTHR43211:SF1">
    <property type="entry name" value="BLL6422 PROTEIN"/>
    <property type="match status" value="1"/>
</dbReference>
<sequence>MKWVTYDAGSGPRTGILDGPTVRGLGAGVTLLSLLGDDGERLAEAGAAARTAPTEVRPLDEVRLLAPIPRPPSIRDGLCFLDHLRGCYRAMGRGGELHPAWSQTPAFYFGNPAAVVGPYDDVPIAPGCELFDFELEIGAVIGRGGRDLHPDTAEEHIVGYTFYNDWTARDHQLRDMAQGIGMGKAKDSAITLGPALVTADELEPYRSDGRLHLEVSATVNGREVSRGTLAAMDWTFGELLAYLSRGTDLLPGDVIGSGTVPGGCLLEHVDTPDMAGFSGWLRPGDVVSLQGPALGHTRQTVRPAPPMIPLRTGC</sequence>
<dbReference type="RefSeq" id="WP_185053071.1">
    <property type="nucleotide sequence ID" value="NZ_BAABIX010000017.1"/>
</dbReference>
<dbReference type="AlphaFoldDB" id="A0A840PE70"/>
<dbReference type="Pfam" id="PF10370">
    <property type="entry name" value="Rv2993c-like_N"/>
    <property type="match status" value="1"/>
</dbReference>
<name>A0A840PE70_9ACTN</name>
<dbReference type="Proteomes" id="UP000578449">
    <property type="component" value="Unassembled WGS sequence"/>
</dbReference>
<protein>
    <submittedName>
        <fullName evidence="3">2-keto-4-pentenoate hydratase/2-oxohepta-3-ene-1,7-dioic acid hydratase in catechol pathway</fullName>
    </submittedName>
</protein>
<dbReference type="InterPro" id="IPR011234">
    <property type="entry name" value="Fumarylacetoacetase-like_C"/>
</dbReference>
<accession>A0A840PE70</accession>
<gene>
    <name evidence="3" type="ORF">HNP84_005885</name>
</gene>
<evidence type="ECO:0000259" key="1">
    <source>
        <dbReference type="Pfam" id="PF01557"/>
    </source>
</evidence>
<evidence type="ECO:0000259" key="2">
    <source>
        <dbReference type="Pfam" id="PF10370"/>
    </source>
</evidence>
<dbReference type="Gene3D" id="3.90.850.10">
    <property type="entry name" value="Fumarylacetoacetase-like, C-terminal domain"/>
    <property type="match status" value="1"/>
</dbReference>
<evidence type="ECO:0000313" key="4">
    <source>
        <dbReference type="Proteomes" id="UP000578449"/>
    </source>
</evidence>
<proteinExistence type="predicted"/>
<feature type="domain" description="Fumarylacetoacetase-like C-terminal" evidence="1">
    <location>
        <begin position="74"/>
        <end position="302"/>
    </location>
</feature>
<comment type="caution">
    <text evidence="3">The sequence shown here is derived from an EMBL/GenBank/DDBJ whole genome shotgun (WGS) entry which is preliminary data.</text>
</comment>
<dbReference type="PANTHER" id="PTHR43211">
    <property type="entry name" value="FUMARYLACETOACETATE HYDROLASE"/>
    <property type="match status" value="1"/>
</dbReference>
<dbReference type="InterPro" id="IPR018833">
    <property type="entry name" value="Rv2993c-like_N"/>
</dbReference>
<dbReference type="GO" id="GO:0003824">
    <property type="term" value="F:catalytic activity"/>
    <property type="evidence" value="ECO:0007669"/>
    <property type="project" value="InterPro"/>
</dbReference>
<reference evidence="3 4" key="1">
    <citation type="submission" date="2020-08" db="EMBL/GenBank/DDBJ databases">
        <title>Genomic Encyclopedia of Type Strains, Phase IV (KMG-IV): sequencing the most valuable type-strain genomes for metagenomic binning, comparative biology and taxonomic classification.</title>
        <authorList>
            <person name="Goeker M."/>
        </authorList>
    </citation>
    <scope>NUCLEOTIDE SEQUENCE [LARGE SCALE GENOMIC DNA]</scope>
    <source>
        <strain evidence="3 4">DSM 45615</strain>
    </source>
</reference>
<dbReference type="SUPFAM" id="SSF56529">
    <property type="entry name" value="FAH"/>
    <property type="match status" value="1"/>
</dbReference>
<feature type="domain" description="Rv2993c-like N-terminal" evidence="2">
    <location>
        <begin position="1"/>
        <end position="67"/>
    </location>
</feature>
<dbReference type="InterPro" id="IPR036663">
    <property type="entry name" value="Fumarylacetoacetase_C_sf"/>
</dbReference>
<keyword evidence="4" id="KW-1185">Reference proteome</keyword>
<organism evidence="3 4">
    <name type="scientific">Thermocatellispora tengchongensis</name>
    <dbReference type="NCBI Taxonomy" id="1073253"/>
    <lineage>
        <taxon>Bacteria</taxon>
        <taxon>Bacillati</taxon>
        <taxon>Actinomycetota</taxon>
        <taxon>Actinomycetes</taxon>
        <taxon>Streptosporangiales</taxon>
        <taxon>Streptosporangiaceae</taxon>
        <taxon>Thermocatellispora</taxon>
    </lineage>
</organism>
<dbReference type="EMBL" id="JACHGN010000013">
    <property type="protein sequence ID" value="MBB5136141.1"/>
    <property type="molecule type" value="Genomic_DNA"/>
</dbReference>
<evidence type="ECO:0000313" key="3">
    <source>
        <dbReference type="EMBL" id="MBB5136141.1"/>
    </source>
</evidence>